<dbReference type="EC" id="3.4.19.12" evidence="6"/>
<dbReference type="Gene3D" id="3.90.70.10">
    <property type="entry name" value="Cysteine proteinases"/>
    <property type="match status" value="1"/>
</dbReference>
<gene>
    <name evidence="9" type="ORF">L228DRAFT_240482</name>
</gene>
<dbReference type="PROSITE" id="PS00973">
    <property type="entry name" value="USP_2"/>
    <property type="match status" value="1"/>
</dbReference>
<accession>A0A165F936</accession>
<feature type="compositionally biased region" description="Polar residues" evidence="7">
    <location>
        <begin position="815"/>
        <end position="836"/>
    </location>
</feature>
<evidence type="ECO:0000313" key="9">
    <source>
        <dbReference type="EMBL" id="KZF20721.1"/>
    </source>
</evidence>
<dbReference type="GO" id="GO:0006508">
    <property type="term" value="P:proteolysis"/>
    <property type="evidence" value="ECO:0007669"/>
    <property type="project" value="UniProtKB-KW"/>
</dbReference>
<dbReference type="GO" id="GO:0005634">
    <property type="term" value="C:nucleus"/>
    <property type="evidence" value="ECO:0007669"/>
    <property type="project" value="TreeGrafter"/>
</dbReference>
<feature type="compositionally biased region" description="Pro residues" evidence="7">
    <location>
        <begin position="70"/>
        <end position="82"/>
    </location>
</feature>
<dbReference type="STRING" id="1328760.A0A165F936"/>
<dbReference type="CDD" id="cd02257">
    <property type="entry name" value="Peptidase_C19"/>
    <property type="match status" value="1"/>
</dbReference>
<feature type="compositionally biased region" description="Low complexity" evidence="7">
    <location>
        <begin position="257"/>
        <end position="273"/>
    </location>
</feature>
<feature type="region of interest" description="Disordered" evidence="7">
    <location>
        <begin position="64"/>
        <end position="144"/>
    </location>
</feature>
<keyword evidence="3 6" id="KW-0833">Ubl conjugation pathway</keyword>
<feature type="domain" description="USP" evidence="8">
    <location>
        <begin position="401"/>
        <end position="791"/>
    </location>
</feature>
<feature type="region of interest" description="Disordered" evidence="7">
    <location>
        <begin position="537"/>
        <end position="584"/>
    </location>
</feature>
<dbReference type="PROSITE" id="PS50235">
    <property type="entry name" value="USP_3"/>
    <property type="match status" value="1"/>
</dbReference>
<name>A0A165F936_XYLHT</name>
<evidence type="ECO:0000256" key="5">
    <source>
        <dbReference type="ARBA" id="ARBA00022807"/>
    </source>
</evidence>
<dbReference type="PROSITE" id="PS00972">
    <property type="entry name" value="USP_1"/>
    <property type="match status" value="1"/>
</dbReference>
<feature type="compositionally biased region" description="Polar residues" evidence="7">
    <location>
        <begin position="537"/>
        <end position="555"/>
    </location>
</feature>
<dbReference type="Pfam" id="PF00443">
    <property type="entry name" value="UCH"/>
    <property type="match status" value="1"/>
</dbReference>
<dbReference type="Proteomes" id="UP000076632">
    <property type="component" value="Unassembled WGS sequence"/>
</dbReference>
<feature type="compositionally biased region" description="Low complexity" evidence="7">
    <location>
        <begin position="837"/>
        <end position="846"/>
    </location>
</feature>
<dbReference type="GeneID" id="28896383"/>
<sequence length="868" mass="94418">MMNPHLPAAPHGLSAMPFHPRRGHNDMPFSPASHAPMPSPYASYHYQHFHPHAHSPQRQQWYSPYQHMHMPPPRQYSQPPPMVVSSYPHAQPIAPLSHPSPQPHPSVLAQPQPMPSPSTSTTSVNVPTPPPNAPFASFARPPSPPARRIPFYPSLPWYSVPDQPFPSRAPRRRRKRRTVSQSAASLELPSREGPEESKSQASLADNVTESAATASHAPLIHTENTPEQATNRRPSTQLSDTASSAKAQPTHKRETTKTAVPVVPLVPATPQTASQSKPALPKANQAAPVSADQPSPALTHPTGVEESLESSKEKAEVTEKSPEPSVASPTPPKAAPKSWADLVRNKSIAANAPSASATPLNGAIQTNGFSAARAGSLGEALHSFNVESVVRESRIQFVEPRGLVNTGNMCYMNSVLQILLFCIPFYSFLDLMGKRSAYSFKSDTPLIDAMIMFMREFTVLDSAPTSEQLKLRLKGPEIEQYGEAFIPHFFYETINGLPRFSSMRRGHQQDAEEFLGFLLEGLHDECINVMKATASTAPSGISTPAESVNSPTSDSFGGPGSTADDGWLEVGPKQKSAVTRSSGMTGLDSPVNKIFGGQLRSELRVPGLKTSVTLEPYQPLQLDIGSPQVSNITDALKGLTHSEALHGDFGSPRGPDVTATKQVFIETMPPVLILHLKRFQYDNTGGTQKIWKKVGYPLELEIPKEVFPPNKRGAMMSHGGLPKYRLIGVVYHHGKNASGGHYTVDVRRQDGREWIRLDDTVIRRLRSEDVAEGGSEEDPKVLAAALENHKRDGATSDNFYQQILGSDDGADEGWSQVNGTSTGMSPGNKKSNSANGTSTPTSASKKSTNDRFSVKDNKVAYILFYQRI</sequence>
<comment type="catalytic activity">
    <reaction evidence="1 6">
        <text>Thiol-dependent hydrolysis of ester, thioester, amide, peptide and isopeptide bonds formed by the C-terminal Gly of ubiquitin (a 76-residue protein attached to proteins as an intracellular targeting signal).</text>
        <dbReference type="EC" id="3.4.19.12"/>
    </reaction>
</comment>
<dbReference type="InterPro" id="IPR038765">
    <property type="entry name" value="Papain-like_cys_pep_sf"/>
</dbReference>
<comment type="similarity">
    <text evidence="6">Belongs to the peptidase C19 family.</text>
</comment>
<dbReference type="OMA" id="AMIMFMK"/>
<dbReference type="InterPro" id="IPR050164">
    <property type="entry name" value="Peptidase_C19"/>
</dbReference>
<dbReference type="GO" id="GO:0004843">
    <property type="term" value="F:cysteine-type deubiquitinase activity"/>
    <property type="evidence" value="ECO:0007669"/>
    <property type="project" value="UniProtKB-UniRule"/>
</dbReference>
<organism evidence="9 10">
    <name type="scientific">Xylona heveae (strain CBS 132557 / TC161)</name>
    <dbReference type="NCBI Taxonomy" id="1328760"/>
    <lineage>
        <taxon>Eukaryota</taxon>
        <taxon>Fungi</taxon>
        <taxon>Dikarya</taxon>
        <taxon>Ascomycota</taxon>
        <taxon>Pezizomycotina</taxon>
        <taxon>Xylonomycetes</taxon>
        <taxon>Xylonales</taxon>
        <taxon>Xylonaceae</taxon>
        <taxon>Xylona</taxon>
    </lineage>
</organism>
<dbReference type="EMBL" id="KV407462">
    <property type="protein sequence ID" value="KZF20721.1"/>
    <property type="molecule type" value="Genomic_DNA"/>
</dbReference>
<feature type="compositionally biased region" description="Polar residues" evidence="7">
    <location>
        <begin position="222"/>
        <end position="247"/>
    </location>
</feature>
<keyword evidence="2 6" id="KW-0645">Protease</keyword>
<dbReference type="SUPFAM" id="SSF54001">
    <property type="entry name" value="Cysteine proteinases"/>
    <property type="match status" value="1"/>
</dbReference>
<feature type="compositionally biased region" description="Basic and acidic residues" evidence="7">
    <location>
        <begin position="189"/>
        <end position="198"/>
    </location>
</feature>
<evidence type="ECO:0000256" key="4">
    <source>
        <dbReference type="ARBA" id="ARBA00022801"/>
    </source>
</evidence>
<feature type="region of interest" description="Disordered" evidence="7">
    <location>
        <begin position="805"/>
        <end position="850"/>
    </location>
</feature>
<protein>
    <recommendedName>
        <fullName evidence="6">Ubiquitin carboxyl-terminal hydrolase</fullName>
        <ecNumber evidence="6">3.4.19.12</ecNumber>
    </recommendedName>
</protein>
<keyword evidence="5 6" id="KW-0788">Thiol protease</keyword>
<evidence type="ECO:0000259" key="8">
    <source>
        <dbReference type="PROSITE" id="PS50235"/>
    </source>
</evidence>
<reference evidence="9 10" key="1">
    <citation type="journal article" date="2016" name="Fungal Biol.">
        <title>The genome of Xylona heveae provides a window into fungal endophytism.</title>
        <authorList>
            <person name="Gazis R."/>
            <person name="Kuo A."/>
            <person name="Riley R."/>
            <person name="LaButti K."/>
            <person name="Lipzen A."/>
            <person name="Lin J."/>
            <person name="Amirebrahimi M."/>
            <person name="Hesse C.N."/>
            <person name="Spatafora J.W."/>
            <person name="Henrissat B."/>
            <person name="Hainaut M."/>
            <person name="Grigoriev I.V."/>
            <person name="Hibbett D.S."/>
        </authorList>
    </citation>
    <scope>NUCLEOTIDE SEQUENCE [LARGE SCALE GENOMIC DNA]</scope>
    <source>
        <strain evidence="9 10">TC161</strain>
    </source>
</reference>
<evidence type="ECO:0000256" key="1">
    <source>
        <dbReference type="ARBA" id="ARBA00000707"/>
    </source>
</evidence>
<keyword evidence="10" id="KW-1185">Reference proteome</keyword>
<proteinExistence type="inferred from homology"/>
<feature type="compositionally biased region" description="Basic and acidic residues" evidence="7">
    <location>
        <begin position="309"/>
        <end position="322"/>
    </location>
</feature>
<feature type="region of interest" description="Disordered" evidence="7">
    <location>
        <begin position="1"/>
        <end position="34"/>
    </location>
</feature>
<dbReference type="GO" id="GO:0016579">
    <property type="term" value="P:protein deubiquitination"/>
    <property type="evidence" value="ECO:0007669"/>
    <property type="project" value="InterPro"/>
</dbReference>
<dbReference type="InterPro" id="IPR018200">
    <property type="entry name" value="USP_CS"/>
</dbReference>
<evidence type="ECO:0000256" key="6">
    <source>
        <dbReference type="RuleBase" id="RU366025"/>
    </source>
</evidence>
<dbReference type="PANTHER" id="PTHR24006:SF687">
    <property type="entry name" value="UBIQUITIN CARBOXYL-TERMINAL HYDROLASE 10"/>
    <property type="match status" value="1"/>
</dbReference>
<evidence type="ECO:0000256" key="3">
    <source>
        <dbReference type="ARBA" id="ARBA00022786"/>
    </source>
</evidence>
<keyword evidence="4 6" id="KW-0378">Hydrolase</keyword>
<dbReference type="OrthoDB" id="429671at2759"/>
<dbReference type="InterPro" id="IPR001394">
    <property type="entry name" value="Peptidase_C19_UCH"/>
</dbReference>
<dbReference type="AlphaFoldDB" id="A0A165F936"/>
<feature type="compositionally biased region" description="Basic residues" evidence="7">
    <location>
        <begin position="169"/>
        <end position="178"/>
    </location>
</feature>
<dbReference type="InterPro" id="IPR028889">
    <property type="entry name" value="USP"/>
</dbReference>
<dbReference type="RefSeq" id="XP_018186276.1">
    <property type="nucleotide sequence ID" value="XM_018331246.1"/>
</dbReference>
<evidence type="ECO:0000256" key="7">
    <source>
        <dbReference type="SAM" id="MobiDB-lite"/>
    </source>
</evidence>
<evidence type="ECO:0000313" key="10">
    <source>
        <dbReference type="Proteomes" id="UP000076632"/>
    </source>
</evidence>
<dbReference type="PANTHER" id="PTHR24006">
    <property type="entry name" value="UBIQUITIN CARBOXYL-TERMINAL HYDROLASE"/>
    <property type="match status" value="1"/>
</dbReference>
<feature type="region of interest" description="Disordered" evidence="7">
    <location>
        <begin position="160"/>
        <end position="337"/>
    </location>
</feature>
<feature type="compositionally biased region" description="Polar residues" evidence="7">
    <location>
        <begin position="199"/>
        <end position="213"/>
    </location>
</feature>
<dbReference type="GO" id="GO:0005829">
    <property type="term" value="C:cytosol"/>
    <property type="evidence" value="ECO:0007669"/>
    <property type="project" value="TreeGrafter"/>
</dbReference>
<feature type="compositionally biased region" description="Low complexity" evidence="7">
    <location>
        <begin position="117"/>
        <end position="126"/>
    </location>
</feature>
<dbReference type="InParanoid" id="A0A165F936"/>
<evidence type="ECO:0000256" key="2">
    <source>
        <dbReference type="ARBA" id="ARBA00022670"/>
    </source>
</evidence>